<dbReference type="InterPro" id="IPR008964">
    <property type="entry name" value="Invasin/intimin_cell_adhesion"/>
</dbReference>
<dbReference type="InterPro" id="IPR013783">
    <property type="entry name" value="Ig-like_fold"/>
</dbReference>
<accession>A0A940DIQ4</accession>
<dbReference type="InterPro" id="IPR013517">
    <property type="entry name" value="FG-GAP"/>
</dbReference>
<dbReference type="InterPro" id="IPR032675">
    <property type="entry name" value="LRR_dom_sf"/>
</dbReference>
<dbReference type="SMART" id="SM00635">
    <property type="entry name" value="BID_2"/>
    <property type="match status" value="3"/>
</dbReference>
<proteinExistence type="predicted"/>
<dbReference type="InterPro" id="IPR022409">
    <property type="entry name" value="PKD/Chitinase_dom"/>
</dbReference>
<dbReference type="NCBIfam" id="TIGR04183">
    <property type="entry name" value="Por_Secre_tail"/>
    <property type="match status" value="1"/>
</dbReference>
<gene>
    <name evidence="5" type="ORF">IAC51_00390</name>
</gene>
<dbReference type="Pfam" id="PF18962">
    <property type="entry name" value="Por_Secre_tail"/>
    <property type="match status" value="1"/>
</dbReference>
<dbReference type="CDD" id="cd00146">
    <property type="entry name" value="PKD"/>
    <property type="match status" value="1"/>
</dbReference>
<name>A0A940DIQ4_9BACT</name>
<dbReference type="InterPro" id="IPR000601">
    <property type="entry name" value="PKD_dom"/>
</dbReference>
<dbReference type="SUPFAM" id="SSF69318">
    <property type="entry name" value="Integrin alpha N-terminal domain"/>
    <property type="match status" value="3"/>
</dbReference>
<evidence type="ECO:0000313" key="6">
    <source>
        <dbReference type="Proteomes" id="UP000712007"/>
    </source>
</evidence>
<dbReference type="InterPro" id="IPR035986">
    <property type="entry name" value="PKD_dom_sf"/>
</dbReference>
<dbReference type="InterPro" id="IPR026906">
    <property type="entry name" value="LRR_5"/>
</dbReference>
<dbReference type="InterPro" id="IPR026444">
    <property type="entry name" value="Secre_tail"/>
</dbReference>
<evidence type="ECO:0000256" key="2">
    <source>
        <dbReference type="SAM" id="MobiDB-lite"/>
    </source>
</evidence>
<dbReference type="InterPro" id="IPR028994">
    <property type="entry name" value="Integrin_alpha_N"/>
</dbReference>
<dbReference type="Pfam" id="PF13306">
    <property type="entry name" value="LRR_5"/>
    <property type="match status" value="3"/>
</dbReference>
<keyword evidence="1 3" id="KW-0732">Signal</keyword>
<dbReference type="PANTHER" id="PTHR44103:SF1">
    <property type="entry name" value="PROPROTEIN CONVERTASE P"/>
    <property type="match status" value="1"/>
</dbReference>
<comment type="caution">
    <text evidence="5">The sequence shown here is derived from an EMBL/GenBank/DDBJ whole genome shotgun (WGS) entry which is preliminary data.</text>
</comment>
<evidence type="ECO:0000259" key="4">
    <source>
        <dbReference type="PROSITE" id="PS50093"/>
    </source>
</evidence>
<dbReference type="Gene3D" id="2.60.40.1080">
    <property type="match status" value="3"/>
</dbReference>
<reference evidence="5" key="2">
    <citation type="journal article" date="2021" name="PeerJ">
        <title>Extensive microbial diversity within the chicken gut microbiome revealed by metagenomics and culture.</title>
        <authorList>
            <person name="Gilroy R."/>
            <person name="Ravi A."/>
            <person name="Getino M."/>
            <person name="Pursley I."/>
            <person name="Horton D.L."/>
            <person name="Alikhan N.F."/>
            <person name="Baker D."/>
            <person name="Gharbi K."/>
            <person name="Hall N."/>
            <person name="Watson M."/>
            <person name="Adriaenssens E.M."/>
            <person name="Foster-Nyarko E."/>
            <person name="Jarju S."/>
            <person name="Secka A."/>
            <person name="Antonio M."/>
            <person name="Oren A."/>
            <person name="Chaudhuri R.R."/>
            <person name="La Ragione R."/>
            <person name="Hildebrand F."/>
            <person name="Pallen M.J."/>
        </authorList>
    </citation>
    <scope>NUCLEOTIDE SEQUENCE</scope>
    <source>
        <strain evidence="5">3924</strain>
    </source>
</reference>
<dbReference type="Gene3D" id="3.80.10.10">
    <property type="entry name" value="Ribonuclease Inhibitor"/>
    <property type="match status" value="1"/>
</dbReference>
<dbReference type="Gene3D" id="2.60.40.10">
    <property type="entry name" value="Immunoglobulins"/>
    <property type="match status" value="3"/>
</dbReference>
<dbReference type="InterPro" id="IPR036116">
    <property type="entry name" value="FN3_sf"/>
</dbReference>
<evidence type="ECO:0000256" key="1">
    <source>
        <dbReference type="ARBA" id="ARBA00022729"/>
    </source>
</evidence>
<feature type="signal peptide" evidence="3">
    <location>
        <begin position="1"/>
        <end position="21"/>
    </location>
</feature>
<dbReference type="Pfam" id="PF18911">
    <property type="entry name" value="PKD_4"/>
    <property type="match status" value="1"/>
</dbReference>
<dbReference type="SUPFAM" id="SSF49373">
    <property type="entry name" value="Invasin/intimin cell-adhesion fragments"/>
    <property type="match status" value="2"/>
</dbReference>
<dbReference type="PROSITE" id="PS50093">
    <property type="entry name" value="PKD"/>
    <property type="match status" value="1"/>
</dbReference>
<dbReference type="Proteomes" id="UP000712007">
    <property type="component" value="Unassembled WGS sequence"/>
</dbReference>
<evidence type="ECO:0000256" key="3">
    <source>
        <dbReference type="SAM" id="SignalP"/>
    </source>
</evidence>
<protein>
    <submittedName>
        <fullName evidence="5">VCBS repeat-containing protein</fullName>
    </submittedName>
</protein>
<dbReference type="SMART" id="SM00089">
    <property type="entry name" value="PKD"/>
    <property type="match status" value="1"/>
</dbReference>
<reference evidence="5" key="1">
    <citation type="submission" date="2020-10" db="EMBL/GenBank/DDBJ databases">
        <authorList>
            <person name="Gilroy R."/>
        </authorList>
    </citation>
    <scope>NUCLEOTIDE SEQUENCE</scope>
    <source>
        <strain evidence="5">3924</strain>
    </source>
</reference>
<dbReference type="EMBL" id="JADIMV010000007">
    <property type="protein sequence ID" value="MBO8439091.1"/>
    <property type="molecule type" value="Genomic_DNA"/>
</dbReference>
<dbReference type="Pfam" id="PF02368">
    <property type="entry name" value="Big_2"/>
    <property type="match status" value="2"/>
</dbReference>
<dbReference type="PANTHER" id="PTHR44103">
    <property type="entry name" value="PROPROTEIN CONVERTASE P"/>
    <property type="match status" value="1"/>
</dbReference>
<feature type="domain" description="PKD" evidence="4">
    <location>
        <begin position="1436"/>
        <end position="1517"/>
    </location>
</feature>
<dbReference type="SUPFAM" id="SSF49265">
    <property type="entry name" value="Fibronectin type III"/>
    <property type="match status" value="1"/>
</dbReference>
<organism evidence="5 6">
    <name type="scientific">Candidatus Aphodosoma intestinipullorum</name>
    <dbReference type="NCBI Taxonomy" id="2840674"/>
    <lineage>
        <taxon>Bacteria</taxon>
        <taxon>Pseudomonadati</taxon>
        <taxon>Bacteroidota</taxon>
        <taxon>Bacteroidia</taxon>
        <taxon>Bacteroidales</taxon>
        <taxon>Candidatus Aphodosoma</taxon>
    </lineage>
</organism>
<feature type="chain" id="PRO_5037683098" evidence="3">
    <location>
        <begin position="22"/>
        <end position="2756"/>
    </location>
</feature>
<dbReference type="Pfam" id="PF13517">
    <property type="entry name" value="FG-GAP_3"/>
    <property type="match status" value="2"/>
</dbReference>
<dbReference type="Gene3D" id="2.130.10.130">
    <property type="entry name" value="Integrin alpha, N-terminal"/>
    <property type="match status" value="1"/>
</dbReference>
<dbReference type="InterPro" id="IPR003343">
    <property type="entry name" value="Big_2"/>
</dbReference>
<dbReference type="SUPFAM" id="SSF49299">
    <property type="entry name" value="PKD domain"/>
    <property type="match status" value="1"/>
</dbReference>
<feature type="region of interest" description="Disordered" evidence="2">
    <location>
        <begin position="2105"/>
        <end position="2132"/>
    </location>
</feature>
<feature type="compositionally biased region" description="Polar residues" evidence="2">
    <location>
        <begin position="2105"/>
        <end position="2122"/>
    </location>
</feature>
<evidence type="ECO:0000313" key="5">
    <source>
        <dbReference type="EMBL" id="MBO8439091.1"/>
    </source>
</evidence>
<sequence length="2756" mass="301454">MKQRLLLMGLLALIGALQLHAHDFSKPAVSTGGDATDSIYYAIISDSPAEVEVTFRGARYNEFSGEYSGEVYIPATVTHGGVTYTVTTIGEDAFYGCSGITALTVPETVDSIVDNFRGLTSLEKLNWQPAQPVKTEYGREWSSSLADTKIEEVRFRHYVPAEMCQNCTTLSLVTFDATMDSIAEGAFRNVPTQFSIEFAPDMERLFIGMEAFHSSWIDSISLPSSITELTVCGLAFADSRLRSFVMPDSVTVVFDYSERRGGGTFNNCDSLREITIPRGTAYLTQNTFTGCDSLKRVTWLASRFYQTSEAGMVIPTREGLTLFKDCPNLESLLIGEDVQVLPSLYAPNETKIKEIDYRAVYATEGTLISMEDNAYINDVTVTFGDRVESIPPRAFHRFSGIKEVTLPASLKSLGCNAFYPTTVINGLTSPMGYTVSIDRNSCSSWDKVYLYARYNDYGTDIEPLGKFPGTEMTALADGLLSYTFPMEFCDNIYIRFSNGTNDNRTRDILMDEDNRIYALPEQTGDNILPFEHRPDGELPSDDGTFLVRLTDIPLPEALTVTLVKPQDEASLWQKAYVHYNTADNNTYTEEMTPAEDGNSFTYTFGIGEELTSIRFLNYTENDGTEYADQRISYVLTKETSYEANGYGEFYPMTCTLQDVAYEQDVIYDDPMTAYSSGVPLSVETTTPDYATSARFSSYDYAAPWGVSVFSISADRLNAAGNNDADGSGWALSPVIDASAAEHLTLSFDHSLSHTDGLTDISPYCNLLVSSDGLKWDTVEIYWPEYGSGVQSGRKASVSVSLDRWKGHQTRIAFAYNWTPEHYPGWTIENLHITSSPVTEQGGDGEIVMVDTDFPQSAEHFYDIDGDGLMEYFSSGSNNDGSTKVYDLYGRFLRTVPITGGLLSVEDVDRSGEPEVIAMDYDYDNPSLTLHSLSGETLAGIYPPDQFYGQKYTQLFDADGDGRMDIYVNYRESVHSIFYQQPDGTFMERRIETVTDPEEISEAMFAQYGANPVIQPPINFSGAALAKAPRPPHMNAPAADAENKVQRAAAAPIFAEDAVTSLDINMDGLPDLLNLYNGNALLSLGDNRYYYGDFGGAVTAKDVSGDGIPDYIVYDEENKEVRLLIYEGNDSFKEQTLMQNFNITGIYCYDFDSDGDVDILLPFDYTSSSGYAFLVFFENQGNNTFKKKEQGVNEKMRFLGCNDYDNDGTYEVIGMTCDTVMTGETDDYSGAPLWRETKEFYLIECNKDFTYTKGGEPDFVLTNTNNQSGDPGDWIFNVEDDNTAIVCGDFNNDGITEFWATFDPGYNGEPYRGTFAAAQPNTAPEKMDAPTFVDDAASGTLRIEWKAGKDATTSACDLSYEIRIGSAPGKGDIWYGHSTADGRRLRPGEGNAAYSLFQIVNTSTWLTGDYYISVQAIDPQGLGSAWSEETVYTKKTLHSALTASPAELTTVDTLTVALSMPYSPAYQYDWDFGEDAVVTSQGETSARVVYTSAGTKTVTLTITDPDGRTATAETSAEVFAVKMESVGNYTRRGMAADFDMDGVLELLGNTQDNNNTLYGLFDNDGKGNFTKVMKTFNSDLEPGETNVILDFNMDGLPDFMTKSNKGNVFVNLEELDFQPDDKTFSFNTADSQWAEDWLLGSGTRWLDINCDGYMDAEHNQDYYLNTGDNLTYTEWSPGISAANQNIAVFEDLNGDGAPDMIVSTYAAQQYSYSLRLNNGDGTFSQPIELETLTRTFSDVQSSLGSGNIKFADFNNDGYKDMLIISNWVNDVPATVILGNAGNTFSETVDLGMEIMIENGDGLTVFDFDNNGYPDLLFNANVGNYKYNTYILYFYQGMQTRLQTVAEGESFSKFEIAGDLNGDGTPDGMSHSISTRHTNTAPAAPANVRAVQDDDLVTLLWDDAIDAETPTTQMRYNVSLRRAGKSGDDSYIVSPLNGGSDEAAPIPGYPYRETTQMSLPIERFTAGEQYELMVQSIDLWGKQSPFSAVYTFEVGSVVAIDAPAETCIESETVITYKGTETGTPEWSLNGATIVTQEGNSITAKWSEAGTKEISVTVGGVTSSRPITVRKSIDMNFSLPELVLAGAEVPFTLPEVFSQAGVSVGVRTSDNQDMSGSSLNFTGNRPQKGGVDNPDDRKIIVERRGSTLDARVTFNTTPGNAAWIELYCVDPVCGEVSCRRSVMLTAENITPEISIVTVDAASGHNRILWDVPSDLPAGLFTDMAVYREEGATDNFVEIGRVPISNGEFIDLQSDPTVRKNRYRIALVTTYDGFSTMSETHSSVHVMLNRGMGSDINIIWSQYEGGTIEQYSIMRGTDAANMTVIATASGYETSYTDKTAAEGVTYYYALAYSNLYESDWRPMNAPALAGAHYAPAAYASAGMAGQSNVVSTSESKTVTFAQSLSILTLEKLYELSPSVTSLHCYAEIMPAMATYRQVNWSITSGGNLATIDGSGMLTYIGNGENGSVTVKASTMDGSDISETRTISVRGFTKAVPVSSVNVTAPYTTLTPETRMVALSAEVLPTNATDRSVTWSVVSGSAIVSVDYDGYVSAKGYNGTATVRATANDGSGVYGEITLTVTGFTGEIVPVESVRIIAPYTELTPENYGSVQLTAEVLPEEANDKTVMWEVVSGAELIEVNQFGLVQAYGADGSAVVRATATDGSGAYDEITLTVSGFGNAVGTVGKESAILWPVPAHDEINVECDYEIARLEVLSLDGRTLITADSTAQIDISSLPAGLYLMRITADNGTIELLRFTVTR</sequence>